<dbReference type="GO" id="GO:0005524">
    <property type="term" value="F:ATP binding"/>
    <property type="evidence" value="ECO:0007669"/>
    <property type="project" value="UniProtKB-KW"/>
</dbReference>
<dbReference type="GO" id="GO:0046656">
    <property type="term" value="P:folic acid biosynthetic process"/>
    <property type="evidence" value="ECO:0007669"/>
    <property type="project" value="UniProtKB-KW"/>
</dbReference>
<evidence type="ECO:0000256" key="7">
    <source>
        <dbReference type="ARBA" id="ARBA00013025"/>
    </source>
</evidence>
<comment type="caution">
    <text evidence="21">The sequence shown here is derived from an EMBL/GenBank/DDBJ whole genome shotgun (WGS) entry which is preliminary data.</text>
</comment>
<dbReference type="NCBIfam" id="TIGR01499">
    <property type="entry name" value="folC"/>
    <property type="match status" value="1"/>
</dbReference>
<dbReference type="Gene3D" id="3.90.190.20">
    <property type="entry name" value="Mur ligase, C-terminal domain"/>
    <property type="match status" value="1"/>
</dbReference>
<organism evidence="21 22">
    <name type="scientific">Marmoricola endophyticus</name>
    <dbReference type="NCBI Taxonomy" id="2040280"/>
    <lineage>
        <taxon>Bacteria</taxon>
        <taxon>Bacillati</taxon>
        <taxon>Actinomycetota</taxon>
        <taxon>Actinomycetes</taxon>
        <taxon>Propionibacteriales</taxon>
        <taxon>Nocardioidaceae</taxon>
        <taxon>Marmoricola</taxon>
    </lineage>
</organism>
<evidence type="ECO:0000313" key="22">
    <source>
        <dbReference type="Proteomes" id="UP000649179"/>
    </source>
</evidence>
<keyword evidence="11" id="KW-0547">Nucleotide-binding</keyword>
<keyword evidence="14" id="KW-0289">Folate biosynthesis</keyword>
<dbReference type="InterPro" id="IPR001645">
    <property type="entry name" value="Folylpolyglutamate_synth"/>
</dbReference>
<comment type="catalytic activity">
    <reaction evidence="17">
        <text>7,8-dihydropteroate + L-glutamate + ATP = 7,8-dihydrofolate + ADP + phosphate + H(+)</text>
        <dbReference type="Rhea" id="RHEA:23584"/>
        <dbReference type="ChEBI" id="CHEBI:15378"/>
        <dbReference type="ChEBI" id="CHEBI:17839"/>
        <dbReference type="ChEBI" id="CHEBI:29985"/>
        <dbReference type="ChEBI" id="CHEBI:30616"/>
        <dbReference type="ChEBI" id="CHEBI:43474"/>
        <dbReference type="ChEBI" id="CHEBI:57451"/>
        <dbReference type="ChEBI" id="CHEBI:456216"/>
        <dbReference type="EC" id="6.3.2.12"/>
    </reaction>
</comment>
<comment type="pathway">
    <text evidence="3">Cofactor biosynthesis; tetrahydrofolylpolyglutamate biosynthesis.</text>
</comment>
<keyword evidence="9" id="KW-0436">Ligase</keyword>
<feature type="compositionally biased region" description="Acidic residues" evidence="18">
    <location>
        <begin position="471"/>
        <end position="496"/>
    </location>
</feature>
<keyword evidence="12" id="KW-0067">ATP-binding</keyword>
<sequence>MSTNDREDNAVPRLAETYAEVEDALLSRWPEQRIDPSLDRIRDLVELLGDPQSAYPVVHLTGTNGKTSTARMVETLLVGLGLRTGRYTSPHLESMTQRIVLDGEPISPERFVAAFNDVAPYLSMVDADHDAPLSFFETITAMAFAAFADAPADAAVVEVGMGGTWDATNVADGVVAVLTPIAMDHEQYLGSTIAEIAREKAGIIKPGATVVSAAQEDDALAVIQQRCAEVGATLLLEGVDFAVTSRVPAVGGQLLGLQGVRASYDEVFLPVYGAHQAHNAVLALVAVESLVGSDEPLDGEVVGEAFGQVTSPGRLEIVRRSPTIVLDAAHNPHGARAVVDAVGDSFAFDPLIGVVGVMADKDHEQLLSVLEPVLGHIVCTQNSLSRSLPAEALAEEAEGIFGVDRVSVEPVLSDAIAAAATLAESGGVFGEAIGSGAVLVTGSVVTVGEARALLVREEAKPVTVSGAVAEPESDSVDDDPLSALEADLEDGLGTER</sequence>
<comment type="similarity">
    <text evidence="4">Belongs to the folylpolyglutamate synthase family.</text>
</comment>
<evidence type="ECO:0000259" key="19">
    <source>
        <dbReference type="Pfam" id="PF02875"/>
    </source>
</evidence>
<comment type="pathway">
    <text evidence="2">Cofactor biosynthesis; tetrahydrofolate biosynthesis; 7,8-dihydrofolate from 2-amino-4-hydroxy-6-hydroxymethyl-7,8-dihydropteridine diphosphate and 4-aminobenzoate: step 2/2.</text>
</comment>
<evidence type="ECO:0000256" key="2">
    <source>
        <dbReference type="ARBA" id="ARBA00004799"/>
    </source>
</evidence>
<evidence type="ECO:0000256" key="11">
    <source>
        <dbReference type="ARBA" id="ARBA00022741"/>
    </source>
</evidence>
<comment type="catalytic activity">
    <reaction evidence="16">
        <text>(6S)-5,6,7,8-tetrahydrofolyl-(gamma-L-Glu)(n) + L-glutamate + ATP = (6S)-5,6,7,8-tetrahydrofolyl-(gamma-L-Glu)(n+1) + ADP + phosphate + H(+)</text>
        <dbReference type="Rhea" id="RHEA:10580"/>
        <dbReference type="Rhea" id="RHEA-COMP:14738"/>
        <dbReference type="Rhea" id="RHEA-COMP:14740"/>
        <dbReference type="ChEBI" id="CHEBI:15378"/>
        <dbReference type="ChEBI" id="CHEBI:29985"/>
        <dbReference type="ChEBI" id="CHEBI:30616"/>
        <dbReference type="ChEBI" id="CHEBI:43474"/>
        <dbReference type="ChEBI" id="CHEBI:141005"/>
        <dbReference type="ChEBI" id="CHEBI:456216"/>
        <dbReference type="EC" id="6.3.2.17"/>
    </reaction>
</comment>
<dbReference type="InterPro" id="IPR036565">
    <property type="entry name" value="Mur-like_cat_sf"/>
</dbReference>
<dbReference type="PANTHER" id="PTHR11136:SF0">
    <property type="entry name" value="DIHYDROFOLATE SYNTHETASE-RELATED"/>
    <property type="match status" value="1"/>
</dbReference>
<evidence type="ECO:0000313" key="21">
    <source>
        <dbReference type="EMBL" id="GGF58080.1"/>
    </source>
</evidence>
<evidence type="ECO:0000256" key="3">
    <source>
        <dbReference type="ARBA" id="ARBA00005150"/>
    </source>
</evidence>
<keyword evidence="13" id="KW-0460">Magnesium</keyword>
<evidence type="ECO:0000256" key="8">
    <source>
        <dbReference type="ARBA" id="ARBA00019357"/>
    </source>
</evidence>
<comment type="cofactor">
    <cofactor evidence="1">
        <name>Mg(2+)</name>
        <dbReference type="ChEBI" id="CHEBI:18420"/>
    </cofactor>
</comment>
<keyword evidence="10" id="KW-0479">Metal-binding</keyword>
<evidence type="ECO:0000256" key="10">
    <source>
        <dbReference type="ARBA" id="ARBA00022723"/>
    </source>
</evidence>
<dbReference type="GO" id="GO:0046872">
    <property type="term" value="F:metal ion binding"/>
    <property type="evidence" value="ECO:0007669"/>
    <property type="project" value="UniProtKB-KW"/>
</dbReference>
<evidence type="ECO:0000256" key="4">
    <source>
        <dbReference type="ARBA" id="ARBA00008276"/>
    </source>
</evidence>
<dbReference type="InterPro" id="IPR013221">
    <property type="entry name" value="Mur_ligase_cen"/>
</dbReference>
<evidence type="ECO:0000256" key="14">
    <source>
        <dbReference type="ARBA" id="ARBA00022909"/>
    </source>
</evidence>
<dbReference type="Pfam" id="PF02875">
    <property type="entry name" value="Mur_ligase_C"/>
    <property type="match status" value="1"/>
</dbReference>
<evidence type="ECO:0000256" key="1">
    <source>
        <dbReference type="ARBA" id="ARBA00001946"/>
    </source>
</evidence>
<evidence type="ECO:0000256" key="15">
    <source>
        <dbReference type="ARBA" id="ARBA00030592"/>
    </source>
</evidence>
<dbReference type="Gene3D" id="3.40.1190.10">
    <property type="entry name" value="Mur-like, catalytic domain"/>
    <property type="match status" value="1"/>
</dbReference>
<comment type="subunit">
    <text evidence="5">Monomer.</text>
</comment>
<evidence type="ECO:0000256" key="6">
    <source>
        <dbReference type="ARBA" id="ARBA00013023"/>
    </source>
</evidence>
<dbReference type="EC" id="6.3.2.12" evidence="6"/>
<feature type="domain" description="Mur ligase central" evidence="20">
    <location>
        <begin position="61"/>
        <end position="286"/>
    </location>
</feature>
<feature type="domain" description="Mur ligase C-terminal" evidence="19">
    <location>
        <begin position="313"/>
        <end position="442"/>
    </location>
</feature>
<evidence type="ECO:0000256" key="5">
    <source>
        <dbReference type="ARBA" id="ARBA00011245"/>
    </source>
</evidence>
<dbReference type="GO" id="GO:0008841">
    <property type="term" value="F:dihydrofolate synthase activity"/>
    <property type="evidence" value="ECO:0007669"/>
    <property type="project" value="UniProtKB-EC"/>
</dbReference>
<dbReference type="InterPro" id="IPR004101">
    <property type="entry name" value="Mur_ligase_C"/>
</dbReference>
<dbReference type="GO" id="GO:0005737">
    <property type="term" value="C:cytoplasm"/>
    <property type="evidence" value="ECO:0007669"/>
    <property type="project" value="TreeGrafter"/>
</dbReference>
<gene>
    <name evidence="21" type="ORF">GCM10011519_34970</name>
</gene>
<evidence type="ECO:0000259" key="20">
    <source>
        <dbReference type="Pfam" id="PF08245"/>
    </source>
</evidence>
<feature type="region of interest" description="Disordered" evidence="18">
    <location>
        <begin position="460"/>
        <end position="496"/>
    </location>
</feature>
<evidence type="ECO:0000256" key="9">
    <source>
        <dbReference type="ARBA" id="ARBA00022598"/>
    </source>
</evidence>
<dbReference type="InterPro" id="IPR036615">
    <property type="entry name" value="Mur_ligase_C_dom_sf"/>
</dbReference>
<accession>A0A917FAN3</accession>
<reference evidence="21" key="2">
    <citation type="submission" date="2020-09" db="EMBL/GenBank/DDBJ databases">
        <authorList>
            <person name="Sun Q."/>
            <person name="Zhou Y."/>
        </authorList>
    </citation>
    <scope>NUCLEOTIDE SEQUENCE</scope>
    <source>
        <strain evidence="21">CGMCC 1.16067</strain>
    </source>
</reference>
<name>A0A917FAN3_9ACTN</name>
<dbReference type="FunFam" id="3.40.1190.10:FF:000004">
    <property type="entry name" value="Dihydrofolate synthase/folylpolyglutamate synthase"/>
    <property type="match status" value="1"/>
</dbReference>
<dbReference type="PROSITE" id="PS01011">
    <property type="entry name" value="FOLYLPOLYGLU_SYNT_1"/>
    <property type="match status" value="1"/>
</dbReference>
<evidence type="ECO:0000256" key="18">
    <source>
        <dbReference type="SAM" id="MobiDB-lite"/>
    </source>
</evidence>
<evidence type="ECO:0000256" key="17">
    <source>
        <dbReference type="ARBA" id="ARBA00049161"/>
    </source>
</evidence>
<dbReference type="SUPFAM" id="SSF53244">
    <property type="entry name" value="MurD-like peptide ligases, peptide-binding domain"/>
    <property type="match status" value="1"/>
</dbReference>
<evidence type="ECO:0000256" key="16">
    <source>
        <dbReference type="ARBA" id="ARBA00047493"/>
    </source>
</evidence>
<dbReference type="AlphaFoldDB" id="A0A917FAN3"/>
<evidence type="ECO:0000256" key="13">
    <source>
        <dbReference type="ARBA" id="ARBA00022842"/>
    </source>
</evidence>
<reference evidence="21" key="1">
    <citation type="journal article" date="2014" name="Int. J. Syst. Evol. Microbiol.">
        <title>Complete genome sequence of Corynebacterium casei LMG S-19264T (=DSM 44701T), isolated from a smear-ripened cheese.</title>
        <authorList>
            <consortium name="US DOE Joint Genome Institute (JGI-PGF)"/>
            <person name="Walter F."/>
            <person name="Albersmeier A."/>
            <person name="Kalinowski J."/>
            <person name="Ruckert C."/>
        </authorList>
    </citation>
    <scope>NUCLEOTIDE SEQUENCE</scope>
    <source>
        <strain evidence="21">CGMCC 1.16067</strain>
    </source>
</reference>
<evidence type="ECO:0000256" key="12">
    <source>
        <dbReference type="ARBA" id="ARBA00022840"/>
    </source>
</evidence>
<proteinExistence type="inferred from homology"/>
<dbReference type="EMBL" id="BMKQ01000002">
    <property type="protein sequence ID" value="GGF58080.1"/>
    <property type="molecule type" value="Genomic_DNA"/>
</dbReference>
<keyword evidence="22" id="KW-1185">Reference proteome</keyword>
<dbReference type="PANTHER" id="PTHR11136">
    <property type="entry name" value="FOLYLPOLYGLUTAMATE SYNTHASE-RELATED"/>
    <property type="match status" value="1"/>
</dbReference>
<dbReference type="InterPro" id="IPR018109">
    <property type="entry name" value="Folylpolyglutamate_synth_CS"/>
</dbReference>
<dbReference type="EC" id="6.3.2.17" evidence="7"/>
<dbReference type="GO" id="GO:0004326">
    <property type="term" value="F:tetrahydrofolylpolyglutamate synthase activity"/>
    <property type="evidence" value="ECO:0007669"/>
    <property type="project" value="UniProtKB-EC"/>
</dbReference>
<protein>
    <recommendedName>
        <fullName evidence="8">Dihydrofolate synthase/folylpolyglutamate synthase</fullName>
        <ecNumber evidence="6">6.3.2.12</ecNumber>
        <ecNumber evidence="7">6.3.2.17</ecNumber>
    </recommendedName>
    <alternativeName>
        <fullName evidence="15">Tetrahydrofolylpolyglutamate synthase</fullName>
    </alternativeName>
</protein>
<dbReference type="SUPFAM" id="SSF53623">
    <property type="entry name" value="MurD-like peptide ligases, catalytic domain"/>
    <property type="match status" value="1"/>
</dbReference>
<dbReference type="Proteomes" id="UP000649179">
    <property type="component" value="Unassembled WGS sequence"/>
</dbReference>
<dbReference type="Pfam" id="PF08245">
    <property type="entry name" value="Mur_ligase_M"/>
    <property type="match status" value="1"/>
</dbReference>
<dbReference type="RefSeq" id="WP_229661024.1">
    <property type="nucleotide sequence ID" value="NZ_BMKQ01000002.1"/>
</dbReference>